<protein>
    <submittedName>
        <fullName evidence="2">Uncharacterized protein</fullName>
    </submittedName>
</protein>
<accession>A0AAV5CMH5</accession>
<evidence type="ECO:0000313" key="3">
    <source>
        <dbReference type="Proteomes" id="UP001054889"/>
    </source>
</evidence>
<reference evidence="2" key="2">
    <citation type="submission" date="2021-12" db="EMBL/GenBank/DDBJ databases">
        <title>Resequencing data analysis of finger millet.</title>
        <authorList>
            <person name="Hatakeyama M."/>
            <person name="Aluri S."/>
            <person name="Balachadran M.T."/>
            <person name="Sivarajan S.R."/>
            <person name="Poveda L."/>
            <person name="Shimizu-Inatsugi R."/>
            <person name="Schlapbach R."/>
            <person name="Sreeman S.M."/>
            <person name="Shimizu K.K."/>
        </authorList>
    </citation>
    <scope>NUCLEOTIDE SEQUENCE</scope>
</reference>
<feature type="region of interest" description="Disordered" evidence="1">
    <location>
        <begin position="78"/>
        <end position="118"/>
    </location>
</feature>
<comment type="caution">
    <text evidence="2">The sequence shown here is derived from an EMBL/GenBank/DDBJ whole genome shotgun (WGS) entry which is preliminary data.</text>
</comment>
<reference evidence="2" key="1">
    <citation type="journal article" date="2018" name="DNA Res.">
        <title>Multiple hybrid de novo genome assembly of finger millet, an orphan allotetraploid crop.</title>
        <authorList>
            <person name="Hatakeyama M."/>
            <person name="Aluri S."/>
            <person name="Balachadran M.T."/>
            <person name="Sivarajan S.R."/>
            <person name="Patrignani A."/>
            <person name="Gruter S."/>
            <person name="Poveda L."/>
            <person name="Shimizu-Inatsugi R."/>
            <person name="Baeten J."/>
            <person name="Francoijs K.J."/>
            <person name="Nataraja K.N."/>
            <person name="Reddy Y.A.N."/>
            <person name="Phadnis S."/>
            <person name="Ravikumar R.L."/>
            <person name="Schlapbach R."/>
            <person name="Sreeman S.M."/>
            <person name="Shimizu K.K."/>
        </authorList>
    </citation>
    <scope>NUCLEOTIDE SEQUENCE</scope>
</reference>
<organism evidence="2 3">
    <name type="scientific">Eleusine coracana subsp. coracana</name>
    <dbReference type="NCBI Taxonomy" id="191504"/>
    <lineage>
        <taxon>Eukaryota</taxon>
        <taxon>Viridiplantae</taxon>
        <taxon>Streptophyta</taxon>
        <taxon>Embryophyta</taxon>
        <taxon>Tracheophyta</taxon>
        <taxon>Spermatophyta</taxon>
        <taxon>Magnoliopsida</taxon>
        <taxon>Liliopsida</taxon>
        <taxon>Poales</taxon>
        <taxon>Poaceae</taxon>
        <taxon>PACMAD clade</taxon>
        <taxon>Chloridoideae</taxon>
        <taxon>Cynodonteae</taxon>
        <taxon>Eleusininae</taxon>
        <taxon>Eleusine</taxon>
    </lineage>
</organism>
<feature type="compositionally biased region" description="Pro residues" evidence="1">
    <location>
        <begin position="78"/>
        <end position="94"/>
    </location>
</feature>
<name>A0AAV5CMH5_ELECO</name>
<dbReference type="EMBL" id="BQKI01000008">
    <property type="protein sequence ID" value="GJM99713.1"/>
    <property type="molecule type" value="Genomic_DNA"/>
</dbReference>
<gene>
    <name evidence="2" type="primary">ga16840</name>
    <name evidence="2" type="ORF">PR202_ga16840</name>
</gene>
<dbReference type="Proteomes" id="UP001054889">
    <property type="component" value="Unassembled WGS sequence"/>
</dbReference>
<dbReference type="AlphaFoldDB" id="A0AAV5CMH5"/>
<sequence length="189" mass="19626">MVAGAGSSCTEQNEAAFGLDGVGSTVDGVGSTLPFSTSAAAARGISSDPHDCRATAPPATKRGGEALCHRQMAPCPPRPMAPCPPRPTAPAPPRPKAHPCSRPMAPAPRPMAPPTPRPTTSLVQVAGLRRKLIPDVPRPPELGLHSGIHELFSVLPPRQEPPPYEPPFGTAAAWDADDDFGPTSTLIFD</sequence>
<evidence type="ECO:0000256" key="1">
    <source>
        <dbReference type="SAM" id="MobiDB-lite"/>
    </source>
</evidence>
<feature type="region of interest" description="Disordered" evidence="1">
    <location>
        <begin position="154"/>
        <end position="189"/>
    </location>
</feature>
<proteinExistence type="predicted"/>
<evidence type="ECO:0000313" key="2">
    <source>
        <dbReference type="EMBL" id="GJM99713.1"/>
    </source>
</evidence>
<feature type="region of interest" description="Disordered" evidence="1">
    <location>
        <begin position="39"/>
        <end position="65"/>
    </location>
</feature>
<keyword evidence="3" id="KW-1185">Reference proteome</keyword>
<feature type="compositionally biased region" description="Pro residues" evidence="1">
    <location>
        <begin position="105"/>
        <end position="117"/>
    </location>
</feature>